<name>A0A3B1ANW2_9ZZZZ</name>
<organism evidence="2">
    <name type="scientific">hydrothermal vent metagenome</name>
    <dbReference type="NCBI Taxonomy" id="652676"/>
    <lineage>
        <taxon>unclassified sequences</taxon>
        <taxon>metagenomes</taxon>
        <taxon>ecological metagenomes</taxon>
    </lineage>
</organism>
<protein>
    <submittedName>
        <fullName evidence="2">Uncharacterized protein</fullName>
    </submittedName>
</protein>
<accession>A0A3B1ANW2</accession>
<keyword evidence="1" id="KW-0472">Membrane</keyword>
<keyword evidence="1" id="KW-0812">Transmembrane</keyword>
<reference evidence="2" key="1">
    <citation type="submission" date="2018-06" db="EMBL/GenBank/DDBJ databases">
        <authorList>
            <person name="Zhirakovskaya E."/>
        </authorList>
    </citation>
    <scope>NUCLEOTIDE SEQUENCE</scope>
</reference>
<sequence>MNSILTNDMDANSFLGLVTNAQKNNSSRFSSRKIFGRKAFVKIESKEVLMNMAIVAVIIVMGLTIGSASQHEMEFSQYAALMQNADG</sequence>
<dbReference type="EMBL" id="UOFW01000047">
    <property type="protein sequence ID" value="VAX03411.1"/>
    <property type="molecule type" value="Genomic_DNA"/>
</dbReference>
<evidence type="ECO:0000313" key="2">
    <source>
        <dbReference type="EMBL" id="VAX03411.1"/>
    </source>
</evidence>
<keyword evidence="1" id="KW-1133">Transmembrane helix</keyword>
<evidence type="ECO:0000256" key="1">
    <source>
        <dbReference type="SAM" id="Phobius"/>
    </source>
</evidence>
<dbReference type="AlphaFoldDB" id="A0A3B1ANW2"/>
<gene>
    <name evidence="2" type="ORF">MNBD_ALPHA03-1034</name>
</gene>
<feature type="transmembrane region" description="Helical" evidence="1">
    <location>
        <begin position="48"/>
        <end position="68"/>
    </location>
</feature>
<proteinExistence type="predicted"/>